<evidence type="ECO:0000313" key="1">
    <source>
        <dbReference type="EMBL" id="SVA89657.1"/>
    </source>
</evidence>
<sequence>MNIPLEWSTKKNMWDVERFRDWTLNITGECGDPMYGTFVVEKHIESINEPWKELFNWEDSGNIYEIRDDRPLNKPLYGKFIEWCEEFNKLCPFEIKNTFDFTWWLAFAIKWQWIDRRLFGYLEPPTDWRNMESFFNCDDFQRWSIVNHDLKHKGTWKTYKWPSKEFIYEFNKDDDYLHNKTKETSFPKTVPVGLGQIRNKLIMDDGQYWKRNDVIDYDKIGVWDVFNKKTFDNIGSSLLS</sequence>
<gene>
    <name evidence="1" type="ORF">METZ01_LOCUS142511</name>
</gene>
<reference evidence="1" key="1">
    <citation type="submission" date="2018-05" db="EMBL/GenBank/DDBJ databases">
        <authorList>
            <person name="Lanie J.A."/>
            <person name="Ng W.-L."/>
            <person name="Kazmierczak K.M."/>
            <person name="Andrzejewski T.M."/>
            <person name="Davidsen T.M."/>
            <person name="Wayne K.J."/>
            <person name="Tettelin H."/>
            <person name="Glass J.I."/>
            <person name="Rusch D."/>
            <person name="Podicherti R."/>
            <person name="Tsui H.-C.T."/>
            <person name="Winkler M.E."/>
        </authorList>
    </citation>
    <scope>NUCLEOTIDE SEQUENCE</scope>
</reference>
<organism evidence="1">
    <name type="scientific">marine metagenome</name>
    <dbReference type="NCBI Taxonomy" id="408172"/>
    <lineage>
        <taxon>unclassified sequences</taxon>
        <taxon>metagenomes</taxon>
        <taxon>ecological metagenomes</taxon>
    </lineage>
</organism>
<proteinExistence type="predicted"/>
<protein>
    <submittedName>
        <fullName evidence="1">Uncharacterized protein</fullName>
    </submittedName>
</protein>
<dbReference type="EMBL" id="UINC01021651">
    <property type="protein sequence ID" value="SVA89657.1"/>
    <property type="molecule type" value="Genomic_DNA"/>
</dbReference>
<name>A0A381ZLR3_9ZZZZ</name>
<dbReference type="AlphaFoldDB" id="A0A381ZLR3"/>
<accession>A0A381ZLR3</accession>